<evidence type="ECO:0000256" key="6">
    <source>
        <dbReference type="ARBA" id="ARBA00022989"/>
    </source>
</evidence>
<dbReference type="EC" id="2.4.1.-" evidence="8"/>
<evidence type="ECO:0000313" key="9">
    <source>
        <dbReference type="EMBL" id="KAL2652718.1"/>
    </source>
</evidence>
<comment type="subcellular location">
    <subcellularLocation>
        <location evidence="1">Membrane</location>
        <topology evidence="1">Single-pass membrane protein</topology>
    </subcellularLocation>
</comment>
<keyword evidence="3 8" id="KW-0328">Glycosyltransferase</keyword>
<dbReference type="PANTHER" id="PTHR21461">
    <property type="entry name" value="GLYCOSYLTRANSFERASE FAMILY 92 PROTEIN"/>
    <property type="match status" value="1"/>
</dbReference>
<dbReference type="GO" id="GO:0016020">
    <property type="term" value="C:membrane"/>
    <property type="evidence" value="ECO:0007669"/>
    <property type="project" value="UniProtKB-SubCell"/>
</dbReference>
<organism evidence="9 10">
    <name type="scientific">Riccia fluitans</name>
    <dbReference type="NCBI Taxonomy" id="41844"/>
    <lineage>
        <taxon>Eukaryota</taxon>
        <taxon>Viridiplantae</taxon>
        <taxon>Streptophyta</taxon>
        <taxon>Embryophyta</taxon>
        <taxon>Marchantiophyta</taxon>
        <taxon>Marchantiopsida</taxon>
        <taxon>Marchantiidae</taxon>
        <taxon>Marchantiales</taxon>
        <taxon>Ricciaceae</taxon>
        <taxon>Riccia</taxon>
    </lineage>
</organism>
<evidence type="ECO:0000256" key="4">
    <source>
        <dbReference type="ARBA" id="ARBA00022679"/>
    </source>
</evidence>
<evidence type="ECO:0000256" key="7">
    <source>
        <dbReference type="ARBA" id="ARBA00023136"/>
    </source>
</evidence>
<protein>
    <recommendedName>
        <fullName evidence="8">Glycosyltransferase family 92 protein</fullName>
        <ecNumber evidence="8">2.4.1.-</ecNumber>
    </recommendedName>
</protein>
<keyword evidence="5 8" id="KW-0812">Transmembrane</keyword>
<accession>A0ABD1ZMN8</accession>
<dbReference type="EMBL" id="JBHFFA010000001">
    <property type="protein sequence ID" value="KAL2652718.1"/>
    <property type="molecule type" value="Genomic_DNA"/>
</dbReference>
<evidence type="ECO:0000313" key="10">
    <source>
        <dbReference type="Proteomes" id="UP001605036"/>
    </source>
</evidence>
<dbReference type="InterPro" id="IPR008166">
    <property type="entry name" value="Glyco_transf_92"/>
</dbReference>
<name>A0ABD1ZMN8_9MARC</name>
<proteinExistence type="inferred from homology"/>
<dbReference type="AlphaFoldDB" id="A0ABD1ZMN8"/>
<evidence type="ECO:0000256" key="2">
    <source>
        <dbReference type="ARBA" id="ARBA00007647"/>
    </source>
</evidence>
<dbReference type="PANTHER" id="PTHR21461:SF86">
    <property type="entry name" value="GLYCOSYLTRANSFERASE FAMILY 92 PROTEIN"/>
    <property type="match status" value="1"/>
</dbReference>
<keyword evidence="10" id="KW-1185">Reference proteome</keyword>
<evidence type="ECO:0000256" key="1">
    <source>
        <dbReference type="ARBA" id="ARBA00004167"/>
    </source>
</evidence>
<keyword evidence="6 8" id="KW-1133">Transmembrane helix</keyword>
<evidence type="ECO:0000256" key="3">
    <source>
        <dbReference type="ARBA" id="ARBA00022676"/>
    </source>
</evidence>
<dbReference type="Pfam" id="PF01697">
    <property type="entry name" value="Glyco_transf_92"/>
    <property type="match status" value="1"/>
</dbReference>
<dbReference type="GO" id="GO:0016757">
    <property type="term" value="F:glycosyltransferase activity"/>
    <property type="evidence" value="ECO:0007669"/>
    <property type="project" value="UniProtKB-UniRule"/>
</dbReference>
<reference evidence="9 10" key="1">
    <citation type="submission" date="2024-09" db="EMBL/GenBank/DDBJ databases">
        <title>Chromosome-scale assembly of Riccia fluitans.</title>
        <authorList>
            <person name="Paukszto L."/>
            <person name="Sawicki J."/>
            <person name="Karawczyk K."/>
            <person name="Piernik-Szablinska J."/>
            <person name="Szczecinska M."/>
            <person name="Mazdziarz M."/>
        </authorList>
    </citation>
    <scope>NUCLEOTIDE SEQUENCE [LARGE SCALE GENOMIC DNA]</scope>
    <source>
        <strain evidence="9">Rf_01</strain>
        <tissue evidence="9">Aerial parts of the thallus</tissue>
    </source>
</reference>
<keyword evidence="4 8" id="KW-0808">Transferase</keyword>
<feature type="transmembrane region" description="Helical" evidence="8">
    <location>
        <begin position="12"/>
        <end position="34"/>
    </location>
</feature>
<evidence type="ECO:0000256" key="8">
    <source>
        <dbReference type="RuleBase" id="RU366017"/>
    </source>
</evidence>
<dbReference type="Proteomes" id="UP001605036">
    <property type="component" value="Unassembled WGS sequence"/>
</dbReference>
<gene>
    <name evidence="9" type="ORF">R1flu_020846</name>
</gene>
<evidence type="ECO:0000256" key="5">
    <source>
        <dbReference type="ARBA" id="ARBA00022692"/>
    </source>
</evidence>
<comment type="caution">
    <text evidence="9">The sequence shown here is derived from an EMBL/GenBank/DDBJ whole genome shotgun (WGS) entry which is preliminary data.</text>
</comment>
<keyword evidence="7 8" id="KW-0472">Membrane</keyword>
<sequence length="617" mass="70095">MAGSQFKLRTVVLVSLGTIFLFMSSFYLMMDLVLSKLALEKSYKTETITYQKPNGETGRLRVLTSHNTDYEELRTSSLDLTVKDEDDHQDSAATTVTKEVVIESIKQFLQDDQTGTNSLKNWDAWLSNSTKDGSAKELLRNVILELRELRQANKSEAISESDQLEDSPMEYSGEVVDEDSAEVGEFKFRAYGRLNLRRLVVYSSYRDSLTEFSVITLTPNLLAFAGGPVHNVCIWLQDGSTTSPGHFSSLESATSTGRLHDQSGILTTFEYVNDTHGRNYDTLVIRCSFPQPVGTDGSGGFLYLNMSHSVEPAYSELIPVFHERPGHMNATLFNLTTFQFEYVYCSAPIWTNLSAVHVKQWFMYHHTLLNGNVRYFFYDNIGIDSETMAVLQPFIDAGILTVINQHRERDYDAWYHTQAPTINDCMRRARFLAKWVLFWDFDEYLYVEPPLTLPVLLEDAERKGAPWITFGNMLFSRVYCAPESGRGDDWAVERMLYRLEKPQCPMEEIVNVCPGPMGHRKWIANPRLTLVGAIHYVIEPMFGGVNVDTNIARINHYRGLAAPDAMETNCFIIKHPLDVNDTKVDGWWLKDEELSSFATGSLKVPSQSFSIFQNLPG</sequence>
<comment type="similarity">
    <text evidence="2 8">Belongs to the glycosyltransferase 92 family.</text>
</comment>